<dbReference type="PROSITE" id="PS50156">
    <property type="entry name" value="SSD"/>
    <property type="match status" value="1"/>
</dbReference>
<evidence type="ECO:0000256" key="5">
    <source>
        <dbReference type="ARBA" id="ARBA00022692"/>
    </source>
</evidence>
<dbReference type="NCBIfam" id="TIGR00966">
    <property type="entry name" value="transloc_SecF"/>
    <property type="match status" value="1"/>
</dbReference>
<dbReference type="PANTHER" id="PTHR30081:SF1">
    <property type="entry name" value="PROTEIN TRANSLOCASE SUBUNIT SECD"/>
    <property type="match status" value="1"/>
</dbReference>
<keyword evidence="5 10" id="KW-0812">Transmembrane</keyword>
<keyword evidence="4" id="KW-0997">Cell inner membrane</keyword>
<proteinExistence type="inferred from homology"/>
<protein>
    <recommendedName>
        <fullName evidence="10 11">Multifunctional fusion protein</fullName>
    </recommendedName>
    <domain>
        <recommendedName>
            <fullName evidence="10">Protein translocase subunit SecD</fullName>
        </recommendedName>
    </domain>
    <domain>
        <recommendedName>
            <fullName evidence="11">Protein-export membrane protein SecF</fullName>
        </recommendedName>
    </domain>
</protein>
<evidence type="ECO:0000256" key="10">
    <source>
        <dbReference type="HAMAP-Rule" id="MF_01463"/>
    </source>
</evidence>
<keyword evidence="14" id="KW-1185">Reference proteome</keyword>
<keyword evidence="7 10" id="KW-1133">Transmembrane helix</keyword>
<evidence type="ECO:0000256" key="11">
    <source>
        <dbReference type="HAMAP-Rule" id="MF_01464"/>
    </source>
</evidence>
<dbReference type="Pfam" id="PF07549">
    <property type="entry name" value="Sec_GG"/>
    <property type="match status" value="1"/>
</dbReference>
<keyword evidence="6 10" id="KW-0653">Protein transport</keyword>
<evidence type="ECO:0000313" key="14">
    <source>
        <dbReference type="Proteomes" id="UP000603141"/>
    </source>
</evidence>
<feature type="transmembrane region" description="Helical" evidence="10">
    <location>
        <begin position="656"/>
        <end position="678"/>
    </location>
</feature>
<comment type="caution">
    <text evidence="10">Lacks conserved residue(s) required for the propagation of feature annotation.</text>
</comment>
<dbReference type="InterPro" id="IPR005665">
    <property type="entry name" value="SecF_bac"/>
</dbReference>
<name>A0A934S2J6_9BACT</name>
<dbReference type="GO" id="GO:0006605">
    <property type="term" value="P:protein targeting"/>
    <property type="evidence" value="ECO:0007669"/>
    <property type="project" value="UniProtKB-UniRule"/>
</dbReference>
<organism evidence="13 14">
    <name type="scientific">Luteolibacter pohnpeiensis</name>
    <dbReference type="NCBI Taxonomy" id="454153"/>
    <lineage>
        <taxon>Bacteria</taxon>
        <taxon>Pseudomonadati</taxon>
        <taxon>Verrucomicrobiota</taxon>
        <taxon>Verrucomicrobiia</taxon>
        <taxon>Verrucomicrobiales</taxon>
        <taxon>Verrucomicrobiaceae</taxon>
        <taxon>Luteolibacter</taxon>
    </lineage>
</organism>
<evidence type="ECO:0000313" key="13">
    <source>
        <dbReference type="EMBL" id="MBK1881261.1"/>
    </source>
</evidence>
<dbReference type="InterPro" id="IPR055344">
    <property type="entry name" value="SecD_SecF_C_bact"/>
</dbReference>
<keyword evidence="2 10" id="KW-0813">Transport</keyword>
<evidence type="ECO:0000256" key="6">
    <source>
        <dbReference type="ARBA" id="ARBA00022927"/>
    </source>
</evidence>
<comment type="similarity">
    <text evidence="11">Belongs to the SecD/SecF family. SecF subfamily.</text>
</comment>
<evidence type="ECO:0000256" key="7">
    <source>
        <dbReference type="ARBA" id="ARBA00022989"/>
    </source>
</evidence>
<evidence type="ECO:0000256" key="3">
    <source>
        <dbReference type="ARBA" id="ARBA00022475"/>
    </source>
</evidence>
<dbReference type="EMBL" id="JAENIJ010000003">
    <property type="protein sequence ID" value="MBK1881261.1"/>
    <property type="molecule type" value="Genomic_DNA"/>
</dbReference>
<dbReference type="GO" id="GO:0015450">
    <property type="term" value="F:protein-transporting ATPase activity"/>
    <property type="evidence" value="ECO:0007669"/>
    <property type="project" value="InterPro"/>
</dbReference>
<keyword evidence="3 10" id="KW-1003">Cell membrane</keyword>
<feature type="transmembrane region" description="Helical" evidence="10">
    <location>
        <begin position="12"/>
        <end position="30"/>
    </location>
</feature>
<dbReference type="PRINTS" id="PR01755">
    <property type="entry name" value="SECFTRNLCASE"/>
</dbReference>
<feature type="transmembrane region" description="Helical" evidence="10">
    <location>
        <begin position="727"/>
        <end position="752"/>
    </location>
</feature>
<dbReference type="PANTHER" id="PTHR30081">
    <property type="entry name" value="PROTEIN-EXPORT MEMBRANE PROTEIN SEC"/>
    <property type="match status" value="1"/>
</dbReference>
<reference evidence="13" key="1">
    <citation type="submission" date="2021-01" db="EMBL/GenBank/DDBJ databases">
        <title>Modified the classification status of verrucomicrobia.</title>
        <authorList>
            <person name="Feng X."/>
        </authorList>
    </citation>
    <scope>NUCLEOTIDE SEQUENCE</scope>
    <source>
        <strain evidence="13">KCTC 22041</strain>
    </source>
</reference>
<dbReference type="SUPFAM" id="SSF82866">
    <property type="entry name" value="Multidrug efflux transporter AcrB transmembrane domain"/>
    <property type="match status" value="2"/>
</dbReference>
<dbReference type="InterPro" id="IPR022646">
    <property type="entry name" value="SecD/SecF_CS"/>
</dbReference>
<dbReference type="Gene3D" id="3.30.1360.200">
    <property type="match status" value="1"/>
</dbReference>
<dbReference type="InterPro" id="IPR048634">
    <property type="entry name" value="SecD_SecF_C"/>
</dbReference>
<gene>
    <name evidence="10 13" type="primary">secD</name>
    <name evidence="11" type="synonym">secF</name>
    <name evidence="13" type="ORF">JIN85_02475</name>
</gene>
<dbReference type="InterPro" id="IPR022813">
    <property type="entry name" value="SecD/SecF_arch_bac"/>
</dbReference>
<feature type="transmembrane region" description="Helical" evidence="10">
    <location>
        <begin position="42"/>
        <end position="60"/>
    </location>
</feature>
<accession>A0A934S2J6</accession>
<dbReference type="InterPro" id="IPR048631">
    <property type="entry name" value="SecD_1st"/>
</dbReference>
<feature type="transmembrane region" description="Helical" evidence="10">
    <location>
        <begin position="764"/>
        <end position="786"/>
    </location>
</feature>
<dbReference type="RefSeq" id="WP_200267302.1">
    <property type="nucleotide sequence ID" value="NZ_JAENIJ010000003.1"/>
</dbReference>
<dbReference type="InterPro" id="IPR054384">
    <property type="entry name" value="SecDF_P1_head"/>
</dbReference>
<dbReference type="Pfam" id="PF21760">
    <property type="entry name" value="SecD_1st"/>
    <property type="match status" value="1"/>
</dbReference>
<comment type="subcellular location">
    <subcellularLocation>
        <location evidence="1 10">Cell membrane</location>
        <topology evidence="1 10">Multi-pass membrane protein</topology>
    </subcellularLocation>
</comment>
<evidence type="ECO:0000256" key="9">
    <source>
        <dbReference type="ARBA" id="ARBA00023136"/>
    </source>
</evidence>
<keyword evidence="9 10" id="KW-0472">Membrane</keyword>
<evidence type="ECO:0000256" key="1">
    <source>
        <dbReference type="ARBA" id="ARBA00004651"/>
    </source>
</evidence>
<dbReference type="Pfam" id="PF02355">
    <property type="entry name" value="SecD_SecF_C"/>
    <property type="match status" value="2"/>
</dbReference>
<feature type="transmembrane region" description="Helical" evidence="10">
    <location>
        <begin position="630"/>
        <end position="649"/>
    </location>
</feature>
<dbReference type="GO" id="GO:0065002">
    <property type="term" value="P:intracellular protein transmembrane transport"/>
    <property type="evidence" value="ECO:0007669"/>
    <property type="project" value="UniProtKB-UniRule"/>
</dbReference>
<dbReference type="NCBIfam" id="TIGR01129">
    <property type="entry name" value="secD"/>
    <property type="match status" value="1"/>
</dbReference>
<comment type="function">
    <text evidence="10">Part of the Sec protein translocase complex. Interacts with the SecYEG preprotein conducting channel. SecDF uses the proton motive force (PMF) to complete protein translocation after the ATP-dependent function of SecA.</text>
</comment>
<feature type="transmembrane region" description="Helical" evidence="10">
    <location>
        <begin position="500"/>
        <end position="518"/>
    </location>
</feature>
<comment type="similarity">
    <text evidence="10">Belongs to the SecD/SecF family. SecD subfamily.</text>
</comment>
<comment type="caution">
    <text evidence="13">The sequence shown here is derived from an EMBL/GenBank/DDBJ whole genome shotgun (WGS) entry which is preliminary data.</text>
</comment>
<feature type="transmembrane region" description="Helical" evidence="10">
    <location>
        <begin position="322"/>
        <end position="341"/>
    </location>
</feature>
<dbReference type="Gene3D" id="1.20.1640.10">
    <property type="entry name" value="Multidrug efflux transporter AcrB transmembrane domain"/>
    <property type="match status" value="2"/>
</dbReference>
<feature type="transmembrane region" description="Helical" evidence="10">
    <location>
        <begin position="417"/>
        <end position="439"/>
    </location>
</feature>
<dbReference type="InterPro" id="IPR000731">
    <property type="entry name" value="SSD"/>
</dbReference>
<dbReference type="Proteomes" id="UP000603141">
    <property type="component" value="Unassembled WGS sequence"/>
</dbReference>
<dbReference type="InterPro" id="IPR005791">
    <property type="entry name" value="SecD"/>
</dbReference>
<feature type="transmembrane region" description="Helical" evidence="10">
    <location>
        <begin position="684"/>
        <end position="706"/>
    </location>
</feature>
<keyword evidence="8 10" id="KW-0811">Translocation</keyword>
<evidence type="ECO:0000256" key="8">
    <source>
        <dbReference type="ARBA" id="ARBA00023010"/>
    </source>
</evidence>
<feature type="transmembrane region" description="Helical" evidence="10">
    <location>
        <begin position="445"/>
        <end position="469"/>
    </location>
</feature>
<evidence type="ECO:0000256" key="2">
    <source>
        <dbReference type="ARBA" id="ARBA00022448"/>
    </source>
</evidence>
<comment type="subunit">
    <text evidence="10">Forms a complex with SecF. Part of the essential Sec protein translocation apparatus which comprises SecA, SecYEG and auxiliary proteins SecDF. Other proteins may also be involved.</text>
</comment>
<dbReference type="HAMAP" id="MF_01464_B">
    <property type="entry name" value="SecF_B"/>
    <property type="match status" value="1"/>
</dbReference>
<feature type="transmembrane region" description="Helical" evidence="10">
    <location>
        <begin position="346"/>
        <end position="368"/>
    </location>
</feature>
<sequence length="812" mass="87823">MLAFIDIYKDPLVLFIIGLALLILFFWYFATDIEKYKRNLGSLLLIIICTLCLSAVVPPSEKLKGGIDIIGGSSFTLRVQPRDKDNPTPPTDDQIAQAISILRKRLDSTGTNEAQIVRQGEDRILVQMPGVTEEEAANIEKVIQKVAKLELHAVSRDSEKPDAAGKTLAQRVSEGNEIEPGYKAFVYKGKTDDGKTFEKPILLKRAAALGGADVKVAFPNPQDSTQVEINLNSEGGDKMIRLTKDMQPGTDRIAIVLDGEVISAPTVQSVPLGSQFSISGLYEAGESKELSDALMNPLENPLTVESNEHVSASYGTALIKQGIYAGIVGLALTFLFVLVYYRTAGFIAIIGLIVNGIILFGAMAMFGFPFTLPGIAGLVLTIGMAVDANVLIYERLREEIESGKSLQHSVNLAYEKAFSAIFDSNITSLLTAGILYHFASGPIRGFAITLIVGLISTMFASILVTRVLFRWGLHFGILKKLSFLHLVPSLTTDFLSKRKLSFILLAVIYVASIAGGLIHKDKIFGIDFTGGTTIDFQIPEGKSLPLNEVKSSLASLKLQKEAYATELSNPATGVTMSIRCANEDVDKVITGLRSSVALLGESHQDAKSGETIYDISADKQLVSSLLGKSFLYQSLIALGLSLVGILIYISIRFEFAFAVGAFITTINDVLMTLGIVILCGQELSLIHVGALLLLAGYSINDTIIVYDRIRERLQVDTGSIKDIMNGAINSTLSRTLLTSGTTILTVVVLYIFGGPTLRDFSFTVLIGLVIGTLSSIFLASPLVYIWSNRKGNNIRRAVARSNGDAEITVANQ</sequence>
<dbReference type="HAMAP" id="MF_01463_B">
    <property type="entry name" value="SecD_B"/>
    <property type="match status" value="1"/>
</dbReference>
<comment type="subunit">
    <text evidence="11">Forms a complex with SecD. Part of the essential Sec protein translocation apparatus which comprises SecA, SecYEG and auxiliary proteins SecDF. Other proteins may also be involved.</text>
</comment>
<dbReference type="Gene3D" id="3.30.70.3400">
    <property type="match status" value="1"/>
</dbReference>
<evidence type="ECO:0000259" key="12">
    <source>
        <dbReference type="PROSITE" id="PS50156"/>
    </source>
</evidence>
<feature type="domain" description="SSD" evidence="12">
    <location>
        <begin position="618"/>
        <end position="785"/>
    </location>
</feature>
<feature type="transmembrane region" description="Helical" evidence="10">
    <location>
        <begin position="374"/>
        <end position="396"/>
    </location>
</feature>
<dbReference type="GO" id="GO:0005886">
    <property type="term" value="C:plasma membrane"/>
    <property type="evidence" value="ECO:0007669"/>
    <property type="project" value="UniProtKB-SubCell"/>
</dbReference>
<dbReference type="GO" id="GO:0043952">
    <property type="term" value="P:protein transport by the Sec complex"/>
    <property type="evidence" value="ECO:0007669"/>
    <property type="project" value="UniProtKB-UniRule"/>
</dbReference>
<dbReference type="Pfam" id="PF22599">
    <property type="entry name" value="SecDF_P1_head"/>
    <property type="match status" value="1"/>
</dbReference>
<dbReference type="InterPro" id="IPR022645">
    <property type="entry name" value="SecD/SecF_bac"/>
</dbReference>
<dbReference type="NCBIfam" id="TIGR00916">
    <property type="entry name" value="2A0604s01"/>
    <property type="match status" value="1"/>
</dbReference>
<dbReference type="AlphaFoldDB" id="A0A934S2J6"/>
<evidence type="ECO:0000256" key="4">
    <source>
        <dbReference type="ARBA" id="ARBA00022519"/>
    </source>
</evidence>